<evidence type="ECO:0000313" key="6">
    <source>
        <dbReference type="Proteomes" id="UP001626550"/>
    </source>
</evidence>
<comment type="caution">
    <text evidence="1">Lacks conserved residue(s) required for the propagation of feature annotation.</text>
</comment>
<feature type="compositionally biased region" description="Basic and acidic residues" evidence="2">
    <location>
        <begin position="220"/>
        <end position="235"/>
    </location>
</feature>
<keyword evidence="6" id="KW-1185">Reference proteome</keyword>
<gene>
    <name evidence="5" type="primary">NRXN3_1</name>
    <name evidence="5" type="ORF">Ciccas_004853</name>
</gene>
<organism evidence="5 6">
    <name type="scientific">Cichlidogyrus casuarinus</name>
    <dbReference type="NCBI Taxonomy" id="1844966"/>
    <lineage>
        <taxon>Eukaryota</taxon>
        <taxon>Metazoa</taxon>
        <taxon>Spiralia</taxon>
        <taxon>Lophotrochozoa</taxon>
        <taxon>Platyhelminthes</taxon>
        <taxon>Monogenea</taxon>
        <taxon>Monopisthocotylea</taxon>
        <taxon>Dactylogyridea</taxon>
        <taxon>Ancyrocephalidae</taxon>
        <taxon>Cichlidogyrus</taxon>
    </lineage>
</organism>
<keyword evidence="3" id="KW-0812">Transmembrane</keyword>
<evidence type="ECO:0000256" key="3">
    <source>
        <dbReference type="SAM" id="Phobius"/>
    </source>
</evidence>
<evidence type="ECO:0000256" key="1">
    <source>
        <dbReference type="PROSITE-ProRule" id="PRU00122"/>
    </source>
</evidence>
<dbReference type="Proteomes" id="UP001626550">
    <property type="component" value="Unassembled WGS sequence"/>
</dbReference>
<keyword evidence="3" id="KW-0472">Membrane</keyword>
<proteinExistence type="predicted"/>
<dbReference type="CDD" id="cd00110">
    <property type="entry name" value="LamG"/>
    <property type="match status" value="1"/>
</dbReference>
<evidence type="ECO:0000259" key="4">
    <source>
        <dbReference type="PROSITE" id="PS50025"/>
    </source>
</evidence>
<dbReference type="Pfam" id="PF02210">
    <property type="entry name" value="Laminin_G_2"/>
    <property type="match status" value="1"/>
</dbReference>
<dbReference type="EMBL" id="JBJKFK010000530">
    <property type="protein sequence ID" value="KAL3316503.1"/>
    <property type="molecule type" value="Genomic_DNA"/>
</dbReference>
<feature type="transmembrane region" description="Helical" evidence="3">
    <location>
        <begin position="271"/>
        <end position="292"/>
    </location>
</feature>
<dbReference type="PROSITE" id="PS50025">
    <property type="entry name" value="LAM_G_DOMAIN"/>
    <property type="match status" value="1"/>
</dbReference>
<protein>
    <submittedName>
        <fullName evidence="5">Neurexin-3-beta</fullName>
    </submittedName>
</protein>
<dbReference type="AlphaFoldDB" id="A0ABD2QAI8"/>
<feature type="domain" description="Laminin G" evidence="4">
    <location>
        <begin position="25"/>
        <end position="189"/>
    </location>
</feature>
<reference evidence="5 6" key="1">
    <citation type="submission" date="2024-11" db="EMBL/GenBank/DDBJ databases">
        <title>Adaptive evolution of stress response genes in parasites aligns with host niche diversity.</title>
        <authorList>
            <person name="Hahn C."/>
            <person name="Resl P."/>
        </authorList>
    </citation>
    <scope>NUCLEOTIDE SEQUENCE [LARGE SCALE GENOMIC DNA]</scope>
    <source>
        <strain evidence="5">EGGRZ-B1_66</strain>
        <tissue evidence="5">Body</tissue>
    </source>
</reference>
<sequence>MKQPANPVNLANFGDLDLSTTKQPPLQLEARSCGFVLGTYTTPQKTIKDEFAIGFETTRPAVMEDNTLQTNTILFVEPVANQTDFIRLTLEKGFLLLSYNMGGGTSKLYGPNEQLNDGLYHRVRIFRDGLKMILEVDSQRKEQTTESRNPYSEVDDSFCGTIAGVHYNGVPISEVLYGKRKLPSINFELYKVTRQQSFIASLGNQPKFVLYTPKKPLLEKEEGNSKSKDLSDEGIRPSTEVIPTDPAQIPDRMVNTENWWTMLLSERFNKWLIAILALSACSILGAAFCVGYRCRSKKNAVNMDSCGVKIIQQTPTVSPCTETGYVFESSVPLMTQFMPYNANVIIPPNPNIPITETVMCSAYLPGSVPINEITFENPSNTWSRAYSYQRP</sequence>
<dbReference type="SMART" id="SM00282">
    <property type="entry name" value="LamG"/>
    <property type="match status" value="1"/>
</dbReference>
<evidence type="ECO:0000256" key="2">
    <source>
        <dbReference type="SAM" id="MobiDB-lite"/>
    </source>
</evidence>
<name>A0ABD2QAI8_9PLAT</name>
<accession>A0ABD2QAI8</accession>
<dbReference type="SUPFAM" id="SSF49899">
    <property type="entry name" value="Concanavalin A-like lectins/glucanases"/>
    <property type="match status" value="1"/>
</dbReference>
<dbReference type="InterPro" id="IPR013320">
    <property type="entry name" value="ConA-like_dom_sf"/>
</dbReference>
<keyword evidence="3" id="KW-1133">Transmembrane helix</keyword>
<feature type="region of interest" description="Disordered" evidence="2">
    <location>
        <begin position="220"/>
        <end position="246"/>
    </location>
</feature>
<dbReference type="InterPro" id="IPR001791">
    <property type="entry name" value="Laminin_G"/>
</dbReference>
<comment type="caution">
    <text evidence="5">The sequence shown here is derived from an EMBL/GenBank/DDBJ whole genome shotgun (WGS) entry which is preliminary data.</text>
</comment>
<dbReference type="Gene3D" id="2.60.120.200">
    <property type="match status" value="1"/>
</dbReference>
<evidence type="ECO:0000313" key="5">
    <source>
        <dbReference type="EMBL" id="KAL3316503.1"/>
    </source>
</evidence>